<protein>
    <recommendedName>
        <fullName evidence="3">Condensation domain-containing protein</fullName>
    </recommendedName>
</protein>
<accession>A0A1J4KJ51</accession>
<gene>
    <name evidence="1" type="ORF">TRFO_19336</name>
</gene>
<evidence type="ECO:0008006" key="3">
    <source>
        <dbReference type="Google" id="ProtNLM"/>
    </source>
</evidence>
<proteinExistence type="predicted"/>
<name>A0A1J4KJ51_9EUKA</name>
<reference evidence="1" key="1">
    <citation type="submission" date="2016-10" db="EMBL/GenBank/DDBJ databases">
        <authorList>
            <person name="Benchimol M."/>
            <person name="Almeida L.G."/>
            <person name="Vasconcelos A.T."/>
            <person name="Perreira-Neves A."/>
            <person name="Rosa I.A."/>
            <person name="Tasca T."/>
            <person name="Bogo M.R."/>
            <person name="de Souza W."/>
        </authorList>
    </citation>
    <scope>NUCLEOTIDE SEQUENCE [LARGE SCALE GENOMIC DNA]</scope>
    <source>
        <strain evidence="1">K</strain>
    </source>
</reference>
<dbReference type="OrthoDB" id="10654842at2759"/>
<sequence>MFYHLTFFERRSFRKNPEKFISLFSFSDQRIMALIRRKIAPFEKNFIFSDERVQFAVCVDNKNVIPTIIKNIKNSFLGFSLKIEGDEIVHHSNPIQIDSLPNHIHTAKDAAEHIAKMPADYSQSLAQLAINDSTVAISVSHVVCDGGLIVKLFPHLLNENLVIKHNDEIKIPIPVEYRFAEEVSKRTQADFDNHNHGLQKLSRIYWERNDTLPKDILSNYYITETPVDQLQCFKKENKGFNLTDSLWTAMVVTDMALNNQIETCAGVNTCIDLRNPKETEIDPLTANNFTAVNVFAENINEKTTIREIGRKMREDFIQKRKRGDHFACLGAMMQGFFFPGPYGFSMLSNIGKFVVKPPVTDVMIQQTIPAKCVEGLAAVLSFSKQIGDKNIVVTRVQQSPFVMSDEKAQKQLKYLNYVMENVPIDVELAKALDIIKKL</sequence>
<evidence type="ECO:0000313" key="1">
    <source>
        <dbReference type="EMBL" id="OHT11251.1"/>
    </source>
</evidence>
<evidence type="ECO:0000313" key="2">
    <source>
        <dbReference type="Proteomes" id="UP000179807"/>
    </source>
</evidence>
<organism evidence="1 2">
    <name type="scientific">Tritrichomonas foetus</name>
    <dbReference type="NCBI Taxonomy" id="1144522"/>
    <lineage>
        <taxon>Eukaryota</taxon>
        <taxon>Metamonada</taxon>
        <taxon>Parabasalia</taxon>
        <taxon>Tritrichomonadida</taxon>
        <taxon>Tritrichomonadidae</taxon>
        <taxon>Tritrichomonas</taxon>
    </lineage>
</organism>
<dbReference type="GeneID" id="94835439"/>
<dbReference type="Proteomes" id="UP000179807">
    <property type="component" value="Unassembled WGS sequence"/>
</dbReference>
<dbReference type="AlphaFoldDB" id="A0A1J4KJ51"/>
<dbReference type="RefSeq" id="XP_068364387.1">
    <property type="nucleotide sequence ID" value="XM_068500735.1"/>
</dbReference>
<dbReference type="EMBL" id="MLAK01000592">
    <property type="protein sequence ID" value="OHT11251.1"/>
    <property type="molecule type" value="Genomic_DNA"/>
</dbReference>
<comment type="caution">
    <text evidence="1">The sequence shown here is derived from an EMBL/GenBank/DDBJ whole genome shotgun (WGS) entry which is preliminary data.</text>
</comment>
<dbReference type="VEuPathDB" id="TrichDB:TRFO_19336"/>
<keyword evidence="2" id="KW-1185">Reference proteome</keyword>